<evidence type="ECO:0000259" key="2">
    <source>
        <dbReference type="PROSITE" id="PS51724"/>
    </source>
</evidence>
<keyword evidence="4" id="KW-1185">Reference proteome</keyword>
<protein>
    <submittedName>
        <fullName evidence="3">SPOR domain-containing protein</fullName>
    </submittedName>
</protein>
<evidence type="ECO:0000313" key="4">
    <source>
        <dbReference type="Proteomes" id="UP001589797"/>
    </source>
</evidence>
<dbReference type="Gene3D" id="3.30.70.1070">
    <property type="entry name" value="Sporulation related repeat"/>
    <property type="match status" value="1"/>
</dbReference>
<keyword evidence="1" id="KW-1133">Transmembrane helix</keyword>
<dbReference type="SUPFAM" id="SSF110997">
    <property type="entry name" value="Sporulation related repeat"/>
    <property type="match status" value="1"/>
</dbReference>
<dbReference type="InterPro" id="IPR036680">
    <property type="entry name" value="SPOR-like_sf"/>
</dbReference>
<dbReference type="Proteomes" id="UP001589797">
    <property type="component" value="Unassembled WGS sequence"/>
</dbReference>
<keyword evidence="1" id="KW-0472">Membrane</keyword>
<comment type="caution">
    <text evidence="3">The sequence shown here is derived from an EMBL/GenBank/DDBJ whole genome shotgun (WGS) entry which is preliminary data.</text>
</comment>
<reference evidence="3 4" key="1">
    <citation type="submission" date="2024-09" db="EMBL/GenBank/DDBJ databases">
        <authorList>
            <person name="Sun Q."/>
            <person name="Mori K."/>
        </authorList>
    </citation>
    <scope>NUCLEOTIDE SEQUENCE [LARGE SCALE GENOMIC DNA]</scope>
    <source>
        <strain evidence="3 4">CCM 7650</strain>
    </source>
</reference>
<evidence type="ECO:0000313" key="3">
    <source>
        <dbReference type="EMBL" id="MFC0262098.1"/>
    </source>
</evidence>
<evidence type="ECO:0000256" key="1">
    <source>
        <dbReference type="SAM" id="Phobius"/>
    </source>
</evidence>
<keyword evidence="1" id="KW-0812">Transmembrane</keyword>
<proteinExistence type="predicted"/>
<dbReference type="InterPro" id="IPR007730">
    <property type="entry name" value="SPOR-like_dom"/>
</dbReference>
<gene>
    <name evidence="3" type="ORF">ACFFIP_05335</name>
</gene>
<feature type="transmembrane region" description="Helical" evidence="1">
    <location>
        <begin position="82"/>
        <end position="104"/>
    </location>
</feature>
<dbReference type="PROSITE" id="PS51724">
    <property type="entry name" value="SPOR"/>
    <property type="match status" value="1"/>
</dbReference>
<dbReference type="EMBL" id="JBHLWI010000009">
    <property type="protein sequence ID" value="MFC0262098.1"/>
    <property type="molecule type" value="Genomic_DNA"/>
</dbReference>
<dbReference type="RefSeq" id="WP_382386538.1">
    <property type="nucleotide sequence ID" value="NZ_JBHLWI010000009.1"/>
</dbReference>
<name>A0ABV6FQF3_9BACT</name>
<feature type="domain" description="SPOR" evidence="2">
    <location>
        <begin position="177"/>
        <end position="255"/>
    </location>
</feature>
<organism evidence="3 4">
    <name type="scientific">Fontibacter flavus</name>
    <dbReference type="NCBI Taxonomy" id="654838"/>
    <lineage>
        <taxon>Bacteria</taxon>
        <taxon>Pseudomonadati</taxon>
        <taxon>Bacteroidota</taxon>
        <taxon>Cytophagia</taxon>
        <taxon>Cytophagales</taxon>
        <taxon>Cyclobacteriaceae</taxon>
        <taxon>Fontibacter</taxon>
    </lineage>
</organism>
<sequence length="255" mass="28515">MAEENKMKISDKEEKDYGFPFVDVTPLKIKSSKKVEENHEEAEYVETSAPIPVSSSVSPHHVDKGLIKSTTQKERKKSQLPLLLSLVFLVVIILGAMAYFLYYLPNEEQKKKETLATVAEVENSPIMIEEEPVEEDIKEEEDGLEIEQELVETVETPVVPAPVVSSGDAVITKVTSRESSPFYYIIVSSSPSENVAEEEAQKLVAKGLSAWIIYPYGETRNYRVSIGRFAAYGDATAALENAKANFDDSIWILKY</sequence>
<accession>A0ABV6FQF3</accession>
<dbReference type="Pfam" id="PF05036">
    <property type="entry name" value="SPOR"/>
    <property type="match status" value="1"/>
</dbReference>